<dbReference type="GO" id="GO:0006310">
    <property type="term" value="P:DNA recombination"/>
    <property type="evidence" value="ECO:0007669"/>
    <property type="project" value="UniProtKB-KW"/>
</dbReference>
<keyword evidence="6" id="KW-0064">Aspartyl protease</keyword>
<dbReference type="Gene3D" id="3.30.420.10">
    <property type="entry name" value="Ribonuclease H-like superfamily/Ribonuclease H"/>
    <property type="match status" value="1"/>
</dbReference>
<evidence type="ECO:0000256" key="9">
    <source>
        <dbReference type="ARBA" id="ARBA00022842"/>
    </source>
</evidence>
<evidence type="ECO:0000256" key="8">
    <source>
        <dbReference type="ARBA" id="ARBA00022801"/>
    </source>
</evidence>
<dbReference type="GO" id="GO:0015074">
    <property type="term" value="P:DNA integration"/>
    <property type="evidence" value="ECO:0007669"/>
    <property type="project" value="UniProtKB-KW"/>
</dbReference>
<dbReference type="GO" id="GO:0004519">
    <property type="term" value="F:endonuclease activity"/>
    <property type="evidence" value="ECO:0007669"/>
    <property type="project" value="UniProtKB-KW"/>
</dbReference>
<dbReference type="Pfam" id="PF24626">
    <property type="entry name" value="SH3_Tf2-1"/>
    <property type="match status" value="1"/>
</dbReference>
<name>A0AAQ3MMB5_VIGMU</name>
<dbReference type="SUPFAM" id="SSF54160">
    <property type="entry name" value="Chromo domain-like"/>
    <property type="match status" value="1"/>
</dbReference>
<dbReference type="GO" id="GO:0046872">
    <property type="term" value="F:metal ion binding"/>
    <property type="evidence" value="ECO:0007669"/>
    <property type="project" value="UniProtKB-KW"/>
</dbReference>
<dbReference type="PANTHER" id="PTHR37984:SF5">
    <property type="entry name" value="PROTEIN NYNRIN-LIKE"/>
    <property type="match status" value="1"/>
</dbReference>
<dbReference type="GO" id="GO:0003677">
    <property type="term" value="F:DNA binding"/>
    <property type="evidence" value="ECO:0007669"/>
    <property type="project" value="UniProtKB-KW"/>
</dbReference>
<keyword evidence="1" id="KW-0645">Protease</keyword>
<organism evidence="18 19">
    <name type="scientific">Vigna mungo</name>
    <name type="common">Black gram</name>
    <name type="synonym">Phaseolus mungo</name>
    <dbReference type="NCBI Taxonomy" id="3915"/>
    <lineage>
        <taxon>Eukaryota</taxon>
        <taxon>Viridiplantae</taxon>
        <taxon>Streptophyta</taxon>
        <taxon>Embryophyta</taxon>
        <taxon>Tracheophyta</taxon>
        <taxon>Spermatophyta</taxon>
        <taxon>Magnoliopsida</taxon>
        <taxon>eudicotyledons</taxon>
        <taxon>Gunneridae</taxon>
        <taxon>Pentapetalae</taxon>
        <taxon>rosids</taxon>
        <taxon>fabids</taxon>
        <taxon>Fabales</taxon>
        <taxon>Fabaceae</taxon>
        <taxon>Papilionoideae</taxon>
        <taxon>50 kb inversion clade</taxon>
        <taxon>NPAAA clade</taxon>
        <taxon>indigoferoid/millettioid clade</taxon>
        <taxon>Phaseoleae</taxon>
        <taxon>Vigna</taxon>
    </lineage>
</organism>
<dbReference type="GO" id="GO:0006508">
    <property type="term" value="P:proteolysis"/>
    <property type="evidence" value="ECO:0007669"/>
    <property type="project" value="UniProtKB-KW"/>
</dbReference>
<evidence type="ECO:0000256" key="4">
    <source>
        <dbReference type="ARBA" id="ARBA00022722"/>
    </source>
</evidence>
<dbReference type="Pfam" id="PF00078">
    <property type="entry name" value="RVT_1"/>
    <property type="match status" value="1"/>
</dbReference>
<proteinExistence type="predicted"/>
<dbReference type="Pfam" id="PF17919">
    <property type="entry name" value="RT_RNaseH_2"/>
    <property type="match status" value="1"/>
</dbReference>
<keyword evidence="10" id="KW-0229">DNA integration</keyword>
<keyword evidence="14" id="KW-0233">DNA recombination</keyword>
<keyword evidence="13" id="KW-0238">DNA-binding</keyword>
<dbReference type="PROSITE" id="PS50994">
    <property type="entry name" value="INTEGRASE"/>
    <property type="match status" value="1"/>
</dbReference>
<feature type="domain" description="Reverse transcriptase" evidence="16">
    <location>
        <begin position="1"/>
        <end position="171"/>
    </location>
</feature>
<evidence type="ECO:0000256" key="3">
    <source>
        <dbReference type="ARBA" id="ARBA00022695"/>
    </source>
</evidence>
<sequence length="870" mass="99444">MCVDYRALNAITIKDPFPLPTVDELLDELGSTRCFSKLDLTSGFHQIRLQPIDVNKTTFRTHDGHYEYCMMPFGLCNAPATFQPTMNDIFRPFTDFAQHLSHLHQVFEILEHNQFYLQPQKCSFFQSQISYLGHIVANGGVSPDPAKIQAMVQWPTLSCTKELRGFLGLTGFYRKFVRGYAAIAQPLTDILKKGNFTWSSTAQQAFDKLKYAMTSTTVLSLPDFSKTFYVQTDASGSAMGAVLTQDNHPIAYFSKLFCPRLSKSSAYVRELHAITSVVKRWRQYLLGHFFIIQTDQRSLKDLLTQIIQTPEQQHYLVKLLGYDYDIQYKPGKLNIVADALSRSDGLTKGEMLMLTTPQFAFLRDLKESQSLDPDFILMRDKILSDPSSYPHFKRNDDLLIYRDKIWLNDKSKFISLLFREFHETPIGGHVGVNKTLKRLSANFYWKSMAKDVKAFVSQCKVCQQTKYSTKRPRGLLHPLPIPTGVWEDISLDFLTGLPSSNGYTVLLLEVDRFSKAVHLGTLHSGFTAYKVVELFVTLVCKHHGLPKSIVSDRDPIFISRFWSDLFKFSGTLLHMSSSYHPQMDGQTEVMNRTIEQYLRAFVHNKPNHWFKYLPWAEYHYNTSIHSGTGLTPFEVVYGKPPPSIPTYIEGTSSNAGCDSVLTSREEIFALLKANLLKAQIRMKKLADSKRRDLKFEVGSWVYLKLQPYRQVSVSGHKYHKLAKRFYGPFKVLKRIRPVAYKIALPPQSKIHNVFHCSMLKHHEGPVPSSIDNLPLESVENNPLVTPLAVLDFKTVPVDGVLTRFALVQWNGLSPDDTSWEKWQELKSLYDLQDKVLAEGDGIVMQDPMDEGARPKRLVKRPALEVVYATY</sequence>
<dbReference type="GO" id="GO:0003887">
    <property type="term" value="F:DNA-directed DNA polymerase activity"/>
    <property type="evidence" value="ECO:0007669"/>
    <property type="project" value="UniProtKB-KW"/>
</dbReference>
<evidence type="ECO:0000256" key="11">
    <source>
        <dbReference type="ARBA" id="ARBA00022918"/>
    </source>
</evidence>
<keyword evidence="7" id="KW-0255">Endonuclease</keyword>
<gene>
    <name evidence="18" type="ORF">V8G54_032633</name>
</gene>
<dbReference type="Gene3D" id="3.30.70.270">
    <property type="match status" value="2"/>
</dbReference>
<dbReference type="PROSITE" id="PS50878">
    <property type="entry name" value="RT_POL"/>
    <property type="match status" value="1"/>
</dbReference>
<evidence type="ECO:0000313" key="18">
    <source>
        <dbReference type="EMBL" id="WVY93545.1"/>
    </source>
</evidence>
<dbReference type="InterPro" id="IPR043502">
    <property type="entry name" value="DNA/RNA_pol_sf"/>
</dbReference>
<dbReference type="InterPro" id="IPR016197">
    <property type="entry name" value="Chromo-like_dom_sf"/>
</dbReference>
<keyword evidence="5" id="KW-0479">Metal-binding</keyword>
<dbReference type="Pfam" id="PF17921">
    <property type="entry name" value="Integrase_H2C2"/>
    <property type="match status" value="1"/>
</dbReference>
<evidence type="ECO:0000256" key="15">
    <source>
        <dbReference type="ARBA" id="ARBA00023268"/>
    </source>
</evidence>
<evidence type="ECO:0000259" key="16">
    <source>
        <dbReference type="PROSITE" id="PS50878"/>
    </source>
</evidence>
<dbReference type="Proteomes" id="UP001374535">
    <property type="component" value="Chromosome 10"/>
</dbReference>
<dbReference type="InterPro" id="IPR056924">
    <property type="entry name" value="SH3_Tf2-1"/>
</dbReference>
<dbReference type="CDD" id="cd09274">
    <property type="entry name" value="RNase_HI_RT_Ty3"/>
    <property type="match status" value="1"/>
</dbReference>
<keyword evidence="2" id="KW-0808">Transferase</keyword>
<evidence type="ECO:0000259" key="17">
    <source>
        <dbReference type="PROSITE" id="PS50994"/>
    </source>
</evidence>
<evidence type="ECO:0000256" key="10">
    <source>
        <dbReference type="ARBA" id="ARBA00022908"/>
    </source>
</evidence>
<evidence type="ECO:0000256" key="12">
    <source>
        <dbReference type="ARBA" id="ARBA00022932"/>
    </source>
</evidence>
<dbReference type="FunFam" id="3.10.10.10:FF:000007">
    <property type="entry name" value="Retrovirus-related Pol polyprotein from transposon 17.6-like Protein"/>
    <property type="match status" value="1"/>
</dbReference>
<keyword evidence="15" id="KW-0511">Multifunctional enzyme</keyword>
<evidence type="ECO:0000256" key="7">
    <source>
        <dbReference type="ARBA" id="ARBA00022759"/>
    </source>
</evidence>
<reference evidence="18 19" key="1">
    <citation type="journal article" date="2023" name="Life. Sci Alliance">
        <title>Evolutionary insights into 3D genome organization and epigenetic landscape of Vigna mungo.</title>
        <authorList>
            <person name="Junaid A."/>
            <person name="Singh B."/>
            <person name="Bhatia S."/>
        </authorList>
    </citation>
    <scope>NUCLEOTIDE SEQUENCE [LARGE SCALE GENOMIC DNA]</scope>
    <source>
        <strain evidence="18">Urdbean</strain>
    </source>
</reference>
<dbReference type="FunFam" id="1.10.340.70:FF:000001">
    <property type="entry name" value="Retrovirus-related Pol polyprotein from transposon gypsy-like Protein"/>
    <property type="match status" value="1"/>
</dbReference>
<protein>
    <submittedName>
        <fullName evidence="18">Uncharacterized protein</fullName>
    </submittedName>
</protein>
<dbReference type="GO" id="GO:0004190">
    <property type="term" value="F:aspartic-type endopeptidase activity"/>
    <property type="evidence" value="ECO:0007669"/>
    <property type="project" value="UniProtKB-KW"/>
</dbReference>
<keyword evidence="4" id="KW-0540">Nuclease</keyword>
<dbReference type="InterPro" id="IPR012337">
    <property type="entry name" value="RNaseH-like_sf"/>
</dbReference>
<dbReference type="EMBL" id="CP144691">
    <property type="protein sequence ID" value="WVY93545.1"/>
    <property type="molecule type" value="Genomic_DNA"/>
</dbReference>
<evidence type="ECO:0000256" key="1">
    <source>
        <dbReference type="ARBA" id="ARBA00022670"/>
    </source>
</evidence>
<dbReference type="InterPro" id="IPR041588">
    <property type="entry name" value="Integrase_H2C2"/>
</dbReference>
<dbReference type="SUPFAM" id="SSF53098">
    <property type="entry name" value="Ribonuclease H-like"/>
    <property type="match status" value="1"/>
</dbReference>
<keyword evidence="11" id="KW-0695">RNA-directed DNA polymerase</keyword>
<dbReference type="Gene3D" id="1.10.340.70">
    <property type="match status" value="1"/>
</dbReference>
<dbReference type="FunFam" id="3.30.70.270:FF:000020">
    <property type="entry name" value="Transposon Tf2-6 polyprotein-like Protein"/>
    <property type="match status" value="1"/>
</dbReference>
<dbReference type="InterPro" id="IPR050951">
    <property type="entry name" value="Retrovirus_Pol_polyprotein"/>
</dbReference>
<dbReference type="PANTHER" id="PTHR37984">
    <property type="entry name" value="PROTEIN CBG26694"/>
    <property type="match status" value="1"/>
</dbReference>
<keyword evidence="12" id="KW-0239">DNA-directed DNA polymerase</keyword>
<dbReference type="AlphaFoldDB" id="A0AAQ3MMB5"/>
<feature type="domain" description="Integrase catalytic" evidence="17">
    <location>
        <begin position="476"/>
        <end position="640"/>
    </location>
</feature>
<dbReference type="InterPro" id="IPR036397">
    <property type="entry name" value="RNaseH_sf"/>
</dbReference>
<dbReference type="GO" id="GO:0003964">
    <property type="term" value="F:RNA-directed DNA polymerase activity"/>
    <property type="evidence" value="ECO:0007669"/>
    <property type="project" value="UniProtKB-KW"/>
</dbReference>
<accession>A0AAQ3MMB5</accession>
<dbReference type="SUPFAM" id="SSF56672">
    <property type="entry name" value="DNA/RNA polymerases"/>
    <property type="match status" value="1"/>
</dbReference>
<evidence type="ECO:0000256" key="6">
    <source>
        <dbReference type="ARBA" id="ARBA00022750"/>
    </source>
</evidence>
<evidence type="ECO:0000313" key="19">
    <source>
        <dbReference type="Proteomes" id="UP001374535"/>
    </source>
</evidence>
<evidence type="ECO:0000256" key="14">
    <source>
        <dbReference type="ARBA" id="ARBA00023172"/>
    </source>
</evidence>
<keyword evidence="9" id="KW-0460">Magnesium</keyword>
<keyword evidence="19" id="KW-1185">Reference proteome</keyword>
<dbReference type="InterPro" id="IPR001584">
    <property type="entry name" value="Integrase_cat-core"/>
</dbReference>
<keyword evidence="8" id="KW-0378">Hydrolase</keyword>
<evidence type="ECO:0000256" key="13">
    <source>
        <dbReference type="ARBA" id="ARBA00023125"/>
    </source>
</evidence>
<dbReference type="InterPro" id="IPR000477">
    <property type="entry name" value="RT_dom"/>
</dbReference>
<dbReference type="CDD" id="cd01647">
    <property type="entry name" value="RT_LTR"/>
    <property type="match status" value="1"/>
</dbReference>
<evidence type="ECO:0000256" key="5">
    <source>
        <dbReference type="ARBA" id="ARBA00022723"/>
    </source>
</evidence>
<dbReference type="InterPro" id="IPR041577">
    <property type="entry name" value="RT_RNaseH_2"/>
</dbReference>
<dbReference type="InterPro" id="IPR043128">
    <property type="entry name" value="Rev_trsase/Diguanyl_cyclase"/>
</dbReference>
<dbReference type="Gene3D" id="3.10.10.10">
    <property type="entry name" value="HIV Type 1 Reverse Transcriptase, subunit A, domain 1"/>
    <property type="match status" value="1"/>
</dbReference>
<keyword evidence="3" id="KW-0548">Nucleotidyltransferase</keyword>
<evidence type="ECO:0000256" key="2">
    <source>
        <dbReference type="ARBA" id="ARBA00022679"/>
    </source>
</evidence>